<proteinExistence type="inferred from homology"/>
<dbReference type="InterPro" id="IPR003653">
    <property type="entry name" value="Peptidase_C48_C"/>
</dbReference>
<protein>
    <recommendedName>
        <fullName evidence="5">Ubiquitin-like protease family profile domain-containing protein</fullName>
    </recommendedName>
</protein>
<evidence type="ECO:0000256" key="1">
    <source>
        <dbReference type="ARBA" id="ARBA00005234"/>
    </source>
</evidence>
<evidence type="ECO:0000259" key="5">
    <source>
        <dbReference type="PROSITE" id="PS50600"/>
    </source>
</evidence>
<gene>
    <name evidence="6" type="ORF">LSAT_V11C800440050</name>
</gene>
<organism evidence="6 7">
    <name type="scientific">Lactuca sativa</name>
    <name type="common">Garden lettuce</name>
    <dbReference type="NCBI Taxonomy" id="4236"/>
    <lineage>
        <taxon>Eukaryota</taxon>
        <taxon>Viridiplantae</taxon>
        <taxon>Streptophyta</taxon>
        <taxon>Embryophyta</taxon>
        <taxon>Tracheophyta</taxon>
        <taxon>Spermatophyta</taxon>
        <taxon>Magnoliopsida</taxon>
        <taxon>eudicotyledons</taxon>
        <taxon>Gunneridae</taxon>
        <taxon>Pentapetalae</taxon>
        <taxon>asterids</taxon>
        <taxon>campanulids</taxon>
        <taxon>Asterales</taxon>
        <taxon>Asteraceae</taxon>
        <taxon>Cichorioideae</taxon>
        <taxon>Cichorieae</taxon>
        <taxon>Lactucinae</taxon>
        <taxon>Lactuca</taxon>
    </lineage>
</organism>
<dbReference type="PANTHER" id="PTHR34835:SF90">
    <property type="entry name" value="AMINOTRANSFERASE-LIKE PLANT MOBILE DOMAIN-CONTAINING PROTEIN"/>
    <property type="match status" value="1"/>
</dbReference>
<evidence type="ECO:0000256" key="2">
    <source>
        <dbReference type="ARBA" id="ARBA00022670"/>
    </source>
</evidence>
<dbReference type="Proteomes" id="UP000235145">
    <property type="component" value="Unassembled WGS sequence"/>
</dbReference>
<keyword evidence="3" id="KW-0378">Hydrolase</keyword>
<dbReference type="GO" id="GO:0006508">
    <property type="term" value="P:proteolysis"/>
    <property type="evidence" value="ECO:0007669"/>
    <property type="project" value="UniProtKB-KW"/>
</dbReference>
<comment type="similarity">
    <text evidence="1">Belongs to the peptidase C48 family.</text>
</comment>
<evidence type="ECO:0000256" key="4">
    <source>
        <dbReference type="SAM" id="MobiDB-lite"/>
    </source>
</evidence>
<dbReference type="InterPro" id="IPR038765">
    <property type="entry name" value="Papain-like_cys_pep_sf"/>
</dbReference>
<dbReference type="EMBL" id="NBSK02000008">
    <property type="protein sequence ID" value="KAJ0193099.1"/>
    <property type="molecule type" value="Genomic_DNA"/>
</dbReference>
<accession>A0A9R1WZU4</accession>
<evidence type="ECO:0000313" key="6">
    <source>
        <dbReference type="EMBL" id="KAJ0193099.1"/>
    </source>
</evidence>
<evidence type="ECO:0000256" key="3">
    <source>
        <dbReference type="ARBA" id="ARBA00022801"/>
    </source>
</evidence>
<evidence type="ECO:0000313" key="7">
    <source>
        <dbReference type="Proteomes" id="UP000235145"/>
    </source>
</evidence>
<keyword evidence="7" id="KW-1185">Reference proteome</keyword>
<name>A0A9R1WZU4_LACSA</name>
<dbReference type="GO" id="GO:0008234">
    <property type="term" value="F:cysteine-type peptidase activity"/>
    <property type="evidence" value="ECO:0007669"/>
    <property type="project" value="InterPro"/>
</dbReference>
<dbReference type="SUPFAM" id="SSF54001">
    <property type="entry name" value="Cysteine proteinases"/>
    <property type="match status" value="1"/>
</dbReference>
<reference evidence="6 7" key="1">
    <citation type="journal article" date="2017" name="Nat. Commun.">
        <title>Genome assembly with in vitro proximity ligation data and whole-genome triplication in lettuce.</title>
        <authorList>
            <person name="Reyes-Chin-Wo S."/>
            <person name="Wang Z."/>
            <person name="Yang X."/>
            <person name="Kozik A."/>
            <person name="Arikit S."/>
            <person name="Song C."/>
            <person name="Xia L."/>
            <person name="Froenicke L."/>
            <person name="Lavelle D.O."/>
            <person name="Truco M.J."/>
            <person name="Xia R."/>
            <person name="Zhu S."/>
            <person name="Xu C."/>
            <person name="Xu H."/>
            <person name="Xu X."/>
            <person name="Cox K."/>
            <person name="Korf I."/>
            <person name="Meyers B.C."/>
            <person name="Michelmore R.W."/>
        </authorList>
    </citation>
    <scope>NUCLEOTIDE SEQUENCE [LARGE SCALE GENOMIC DNA]</scope>
    <source>
        <strain evidence="7">cv. Salinas</strain>
        <tissue evidence="6">Seedlings</tissue>
    </source>
</reference>
<dbReference type="PROSITE" id="PS50600">
    <property type="entry name" value="ULP_PROTEASE"/>
    <property type="match status" value="1"/>
</dbReference>
<keyword evidence="2" id="KW-0645">Protease</keyword>
<sequence>MEYPGEAQPHTDSMDTYSRKRPSDDDDDFVNPPPVTMSIQKIVKKQTRIEKPRNLEDSLRCLNTRFPPEHITKTMTLLNKDQQRCVQSIGFGSALNMHLEKLPRRICYWVVENYNPTSNSIHVQDQRLLVTRERVHEVYGIPMGDIPMSNPSKANYENKLFYLNFTKVEDGTIQSPIAGMIHWTTDMLKRRELEELSKGGFGNVTISLQHMNMNRTEQEDNYKTEDGEDDDVVGSERDCISPDGFIGNVVQETSENDVDNNFKEIMREINFNFNAYHNAKRAIDNLLMRGIKKFPDSVELRMLVTKRNHEFNLAWPDFSTSDDSDDGTTSNGTTTPVMHYQQNTTAIINDQFQESTMVGDDDAVADVVCTPFTQILNEDTFDMLLESALATSIRHSSHHRLTHSDQREPNIKNDDVNTVPVTIVAPRRSRRLVQLTDKLRSPHYRRVVDPNQPIRSIEERVSGWIFAGLEDEWDPVFETMFGDSGPREFFESMIPGSKIHATIIDIWATILNHLELRRNKKSPARMFLSCTLLSNFILDEAICIEQRYKMFIDRMNEHIEKFKQCTSFNDVDLVFFPMLENDHYYLIVFDFKKSECVIIDNIYSQESIEVIYGNVPNDLKILFTLYIDALNHPKRNSIKRAVTVRFSMAWMTKMNYIDCGVFVLRHMETYKGEDLDKWNVGLEPEFPDNDGQQMQLNELRKKYVTKILTSDLNLIKPSLHKKLASYNKLSDLEKENFNTEEHLQRIERRISLFY</sequence>
<dbReference type="PANTHER" id="PTHR34835">
    <property type="entry name" value="OS07G0283600 PROTEIN-RELATED"/>
    <property type="match status" value="1"/>
</dbReference>
<feature type="domain" description="Ubiquitin-like protease family profile" evidence="5">
    <location>
        <begin position="483"/>
        <end position="670"/>
    </location>
</feature>
<feature type="region of interest" description="Disordered" evidence="4">
    <location>
        <begin position="1"/>
        <end position="34"/>
    </location>
</feature>
<comment type="caution">
    <text evidence="6">The sequence shown here is derived from an EMBL/GenBank/DDBJ whole genome shotgun (WGS) entry which is preliminary data.</text>
</comment>
<dbReference type="AlphaFoldDB" id="A0A9R1WZU4"/>
<dbReference type="Gene3D" id="3.40.395.10">
    <property type="entry name" value="Adenoviral Proteinase, Chain A"/>
    <property type="match status" value="1"/>
</dbReference>